<dbReference type="SUPFAM" id="SSF52980">
    <property type="entry name" value="Restriction endonuclease-like"/>
    <property type="match status" value="1"/>
</dbReference>
<keyword evidence="4" id="KW-1185">Reference proteome</keyword>
<dbReference type="InterPro" id="IPR011335">
    <property type="entry name" value="Restrct_endonuc-II-like"/>
</dbReference>
<feature type="domain" description="YqaJ viral recombinase" evidence="2">
    <location>
        <begin position="16"/>
        <end position="138"/>
    </location>
</feature>
<dbReference type="InterPro" id="IPR011604">
    <property type="entry name" value="PDDEXK-like_dom_sf"/>
</dbReference>
<evidence type="ECO:0000256" key="1">
    <source>
        <dbReference type="SAM" id="MobiDB-lite"/>
    </source>
</evidence>
<feature type="region of interest" description="Disordered" evidence="1">
    <location>
        <begin position="259"/>
        <end position="282"/>
    </location>
</feature>
<dbReference type="Gene3D" id="3.90.320.10">
    <property type="match status" value="1"/>
</dbReference>
<gene>
    <name evidence="3" type="ORF">LWF01_02775</name>
</gene>
<evidence type="ECO:0000259" key="2">
    <source>
        <dbReference type="Pfam" id="PF09588"/>
    </source>
</evidence>
<name>A0ABY8QUM0_9MICO</name>
<reference evidence="3 4" key="1">
    <citation type="submission" date="2023-05" db="EMBL/GenBank/DDBJ databases">
        <title>Lithophilousrod everest ZFBP1038 complete genpme.</title>
        <authorList>
            <person name="Tian M."/>
        </authorList>
    </citation>
    <scope>NUCLEOTIDE SEQUENCE [LARGE SCALE GENOMIC DNA]</scope>
    <source>
        <strain evidence="3 4">ZFBP1038</strain>
    </source>
</reference>
<protein>
    <submittedName>
        <fullName evidence="3">YqaJ viral recombinase family protein</fullName>
    </submittedName>
</protein>
<dbReference type="Pfam" id="PF09588">
    <property type="entry name" value="YqaJ"/>
    <property type="match status" value="1"/>
</dbReference>
<dbReference type="EMBL" id="CP090958">
    <property type="protein sequence ID" value="WGW12712.1"/>
    <property type="molecule type" value="Genomic_DNA"/>
</dbReference>
<accession>A0ABY8QUM0</accession>
<sequence>MSFFEFVCPFSDRDAWLAARRKGLTATDVARLASGGAGVWAAVRAEKAGQETFTGNVYTAHGQAREPIIAKHVEAVWNVPPNDQLVRMVERPEFLATPDGIGDRAIAEIKTTKTDWPAEDIPRKYIDQVQWQLMVTGKDQCVFAWEPHENFIPTVMEPRVVLIGRDGTRMAELVEVAERFLAQESETSEWDDLIAEYATKKDIADTATADLDEVKARIRGRIGDRDELKAATAFGLITFTKVKGRDTFNTSAFKKDHPDTYQEYVRPGKPSERLSITPKEVA</sequence>
<dbReference type="Proteomes" id="UP001209083">
    <property type="component" value="Chromosome"/>
</dbReference>
<proteinExistence type="predicted"/>
<dbReference type="InterPro" id="IPR019080">
    <property type="entry name" value="YqaJ_viral_recombinase"/>
</dbReference>
<organism evidence="3 4">
    <name type="scientific">Saxibacter everestensis</name>
    <dbReference type="NCBI Taxonomy" id="2909229"/>
    <lineage>
        <taxon>Bacteria</taxon>
        <taxon>Bacillati</taxon>
        <taxon>Actinomycetota</taxon>
        <taxon>Actinomycetes</taxon>
        <taxon>Micrococcales</taxon>
        <taxon>Brevibacteriaceae</taxon>
        <taxon>Saxibacter</taxon>
    </lineage>
</organism>
<evidence type="ECO:0000313" key="3">
    <source>
        <dbReference type="EMBL" id="WGW12712.1"/>
    </source>
</evidence>
<dbReference type="RefSeq" id="WP_349639516.1">
    <property type="nucleotide sequence ID" value="NZ_CP090958.1"/>
</dbReference>
<evidence type="ECO:0000313" key="4">
    <source>
        <dbReference type="Proteomes" id="UP001209083"/>
    </source>
</evidence>